<dbReference type="PRINTS" id="PR01475">
    <property type="entry name" value="PARKIN"/>
</dbReference>
<dbReference type="Proteomes" id="UP000001593">
    <property type="component" value="Unassembled WGS sequence"/>
</dbReference>
<reference evidence="2 3" key="1">
    <citation type="journal article" date="2007" name="Science">
        <title>Sea anemone genome reveals ancestral eumetazoan gene repertoire and genomic organization.</title>
        <authorList>
            <person name="Putnam N.H."/>
            <person name="Srivastava M."/>
            <person name="Hellsten U."/>
            <person name="Dirks B."/>
            <person name="Chapman J."/>
            <person name="Salamov A."/>
            <person name="Terry A."/>
            <person name="Shapiro H."/>
            <person name="Lindquist E."/>
            <person name="Kapitonov V.V."/>
            <person name="Jurka J."/>
            <person name="Genikhovich G."/>
            <person name="Grigoriev I.V."/>
            <person name="Lucas S.M."/>
            <person name="Steele R.E."/>
            <person name="Finnerty J.R."/>
            <person name="Technau U."/>
            <person name="Martindale M.Q."/>
            <person name="Rokhsar D.S."/>
        </authorList>
    </citation>
    <scope>NUCLEOTIDE SEQUENCE [LARGE SCALE GENOMIC DNA]</scope>
    <source>
        <strain evidence="3">CH2 X CH6</strain>
    </source>
</reference>
<evidence type="ECO:0000313" key="2">
    <source>
        <dbReference type="EMBL" id="EDO26128.1"/>
    </source>
</evidence>
<keyword evidence="3" id="KW-1185">Reference proteome</keyword>
<dbReference type="HOGENOM" id="CLU_2461141_0_0_1"/>
<dbReference type="GO" id="GO:0004842">
    <property type="term" value="F:ubiquitin-protein transferase activity"/>
    <property type="evidence" value="ECO:0007669"/>
    <property type="project" value="InterPro"/>
</dbReference>
<dbReference type="InterPro" id="IPR041170">
    <property type="entry name" value="Znf-RING_14"/>
</dbReference>
<name>A8DV99_NEMVE</name>
<dbReference type="InterPro" id="IPR003977">
    <property type="entry name" value="Parkin"/>
</dbReference>
<dbReference type="InterPro" id="IPR047535">
    <property type="entry name" value="RING-HC_RBR_parkin"/>
</dbReference>
<dbReference type="STRING" id="45351.A8DV99"/>
<dbReference type="GO" id="GO:0005739">
    <property type="term" value="C:mitochondrion"/>
    <property type="evidence" value="ECO:0007669"/>
    <property type="project" value="InterPro"/>
</dbReference>
<feature type="domain" description="RING/Ubox-like zinc-binding" evidence="1">
    <location>
        <begin position="22"/>
        <end position="85"/>
    </location>
</feature>
<dbReference type="AlphaFoldDB" id="A8DV99"/>
<dbReference type="InParanoid" id="A8DV99"/>
<dbReference type="Pfam" id="PF17978">
    <property type="entry name" value="zf-RING_14"/>
    <property type="match status" value="1"/>
</dbReference>
<dbReference type="eggNOG" id="KOG0006">
    <property type="taxonomic scope" value="Eukaryota"/>
</dbReference>
<dbReference type="OMA" id="QHITCIT"/>
<dbReference type="EMBL" id="DS476738">
    <property type="protein sequence ID" value="EDO26128.1"/>
    <property type="molecule type" value="Genomic_DNA"/>
</dbReference>
<sequence length="89" mass="10119">EFFFKCAAHPVSEDERSVPLFLIRTNTRNVPCLACEDIVDPVLVFPCEVGHAICLDCFEIYCTTKLNDRQFIQHRDHGYTLPCPGDTGE</sequence>
<dbReference type="PhylomeDB" id="A8DV99"/>
<evidence type="ECO:0000259" key="1">
    <source>
        <dbReference type="Pfam" id="PF17978"/>
    </source>
</evidence>
<dbReference type="CDD" id="cd16627">
    <property type="entry name" value="RING-HC_RBR_parkin"/>
    <property type="match status" value="1"/>
</dbReference>
<feature type="non-terminal residue" evidence="2">
    <location>
        <position position="89"/>
    </location>
</feature>
<dbReference type="GO" id="GO:0005829">
    <property type="term" value="C:cytosol"/>
    <property type="evidence" value="ECO:0007669"/>
    <property type="project" value="InterPro"/>
</dbReference>
<accession>A8DV99</accession>
<gene>
    <name evidence="2" type="ORF">NEMVEDRAFT_v1g155259</name>
</gene>
<evidence type="ECO:0000313" key="3">
    <source>
        <dbReference type="Proteomes" id="UP000001593"/>
    </source>
</evidence>
<dbReference type="KEGG" id="nve:5496487"/>
<protein>
    <recommendedName>
        <fullName evidence="1">RING/Ubox-like zinc-binding domain-containing protein</fullName>
    </recommendedName>
</protein>
<proteinExistence type="predicted"/>
<organism evidence="2 3">
    <name type="scientific">Nematostella vectensis</name>
    <name type="common">Starlet sea anemone</name>
    <dbReference type="NCBI Taxonomy" id="45351"/>
    <lineage>
        <taxon>Eukaryota</taxon>
        <taxon>Metazoa</taxon>
        <taxon>Cnidaria</taxon>
        <taxon>Anthozoa</taxon>
        <taxon>Hexacorallia</taxon>
        <taxon>Actiniaria</taxon>
        <taxon>Edwardsiidae</taxon>
        <taxon>Nematostella</taxon>
    </lineage>
</organism>